<evidence type="ECO:0000256" key="2">
    <source>
        <dbReference type="ARBA" id="ARBA00007357"/>
    </source>
</evidence>
<organism evidence="11 12">
    <name type="scientific">Acetobacterium malicum</name>
    <dbReference type="NCBI Taxonomy" id="52692"/>
    <lineage>
        <taxon>Bacteria</taxon>
        <taxon>Bacillati</taxon>
        <taxon>Bacillota</taxon>
        <taxon>Clostridia</taxon>
        <taxon>Eubacteriales</taxon>
        <taxon>Eubacteriaceae</taxon>
        <taxon>Acetobacterium</taxon>
    </lineage>
</organism>
<dbReference type="Pfam" id="PF01431">
    <property type="entry name" value="Peptidase_M13"/>
    <property type="match status" value="1"/>
</dbReference>
<comment type="cofactor">
    <cofactor evidence="1">
        <name>Zn(2+)</name>
        <dbReference type="ChEBI" id="CHEBI:29105"/>
    </cofactor>
</comment>
<comment type="caution">
    <text evidence="11">The sequence shown here is derived from an EMBL/GenBank/DDBJ whole genome shotgun (WGS) entry which is preliminary data.</text>
</comment>
<accession>A0ABR6YTN2</accession>
<dbReference type="SUPFAM" id="SSF55486">
    <property type="entry name" value="Metalloproteases ('zincins'), catalytic domain"/>
    <property type="match status" value="1"/>
</dbReference>
<evidence type="ECO:0000259" key="9">
    <source>
        <dbReference type="Pfam" id="PF01431"/>
    </source>
</evidence>
<keyword evidence="8" id="KW-0812">Transmembrane</keyword>
<dbReference type="Gene3D" id="1.10.1380.10">
    <property type="entry name" value="Neutral endopeptidase , domain2"/>
    <property type="match status" value="1"/>
</dbReference>
<feature type="transmembrane region" description="Helical" evidence="8">
    <location>
        <begin position="32"/>
        <end position="52"/>
    </location>
</feature>
<comment type="similarity">
    <text evidence="2">Belongs to the peptidase M13 family.</text>
</comment>
<name>A0ABR6YTN2_9FIRM</name>
<keyword evidence="8" id="KW-1133">Transmembrane helix</keyword>
<dbReference type="EMBL" id="WJBE01000001">
    <property type="protein sequence ID" value="MBC3898477.1"/>
    <property type="molecule type" value="Genomic_DNA"/>
</dbReference>
<dbReference type="InterPro" id="IPR018497">
    <property type="entry name" value="Peptidase_M13_C"/>
</dbReference>
<dbReference type="PANTHER" id="PTHR11733:SF167">
    <property type="entry name" value="FI17812P1-RELATED"/>
    <property type="match status" value="1"/>
</dbReference>
<proteinExistence type="inferred from homology"/>
<feature type="domain" description="Peptidase M13 C-terminal" evidence="9">
    <location>
        <begin position="494"/>
        <end position="684"/>
    </location>
</feature>
<evidence type="ECO:0000256" key="7">
    <source>
        <dbReference type="ARBA" id="ARBA00023049"/>
    </source>
</evidence>
<dbReference type="CDD" id="cd08662">
    <property type="entry name" value="M13"/>
    <property type="match status" value="1"/>
</dbReference>
<evidence type="ECO:0000256" key="1">
    <source>
        <dbReference type="ARBA" id="ARBA00001947"/>
    </source>
</evidence>
<dbReference type="PRINTS" id="PR00786">
    <property type="entry name" value="NEPRILYSIN"/>
</dbReference>
<dbReference type="PROSITE" id="PS51885">
    <property type="entry name" value="NEPRILYSIN"/>
    <property type="match status" value="1"/>
</dbReference>
<dbReference type="Proteomes" id="UP000622405">
    <property type="component" value="Unassembled WGS sequence"/>
</dbReference>
<dbReference type="InterPro" id="IPR008753">
    <property type="entry name" value="Peptidase_M13_N"/>
</dbReference>
<sequence>MRWYHGKRYQVLYEMIPQQGDEMKNNKVIQKLALVMVVLVLVSFTGCANSQAGKAVKPSESADFYSASNYDLLAEKTIPATEGQWDYFYELDEKTSGQLQGIVSELANSGKTYPQGSSEQKISDLYACAIDLETRNAQGLTAVTPYLEKIESARNLDEYLEGLSDLSAIGESSLIRYGYYQDDMNSDALMVGFESMDALIGKEYMEDPSMQEYCDAYKGYIQDMLVLSGEDKETAGKNAEAVYAFASAVAAQALAPEEFYDPERYYNVYSYDQLLALYGNINMAKYLAAQGLGSEDHYVVFEVEAIKQINTMLTEENLPVLKEYTKFVVLSDLADYAPVAYRDLKLEMAMKLDGSTEKKTDQRLAFDEVESFLEWEFGKIYAGKYFNEKAKQDIKTMVATISEEYKAIINAQDWMSPATKAKAILKLDTMDLKIGYPDQWPTIGDTLQVTAPQDGGTYLANALALMKATRQYDYDEYKKGVNREQWYMTPQEVNAYYNPANNEIVFPAAILQAPYFDENQSNGKNLGGIGAVIAHEISHAFDKSGSLYDEKGNYNVWWTEAEYQKYDELSQKIIDYYGNYTISTGESVNGTLTLSENIADLGALTTVTAVAQKQGESLTDVYSSWATIWAKLSTPDLEKNHLLTDVHAPAPVRVNAVLSSIDAFYDSYGIKEGDKMYVAPDDRVAIWQTNTTNN</sequence>
<evidence type="ECO:0000256" key="4">
    <source>
        <dbReference type="ARBA" id="ARBA00022723"/>
    </source>
</evidence>
<evidence type="ECO:0000259" key="10">
    <source>
        <dbReference type="Pfam" id="PF05649"/>
    </source>
</evidence>
<dbReference type="Pfam" id="PF05649">
    <property type="entry name" value="Peptidase_M13_N"/>
    <property type="match status" value="1"/>
</dbReference>
<keyword evidence="12" id="KW-1185">Reference proteome</keyword>
<dbReference type="Gene3D" id="3.40.390.10">
    <property type="entry name" value="Collagenase (Catalytic Domain)"/>
    <property type="match status" value="1"/>
</dbReference>
<keyword evidence="6" id="KW-0862">Zinc</keyword>
<evidence type="ECO:0000256" key="8">
    <source>
        <dbReference type="SAM" id="Phobius"/>
    </source>
</evidence>
<keyword evidence="8" id="KW-0472">Membrane</keyword>
<gene>
    <name evidence="11" type="ORF">GH811_02440</name>
</gene>
<keyword evidence="3" id="KW-0645">Protease</keyword>
<dbReference type="InterPro" id="IPR042089">
    <property type="entry name" value="Peptidase_M13_dom_2"/>
</dbReference>
<evidence type="ECO:0000256" key="3">
    <source>
        <dbReference type="ARBA" id="ARBA00022670"/>
    </source>
</evidence>
<keyword evidence="7" id="KW-0482">Metalloprotease</keyword>
<keyword evidence="5" id="KW-0378">Hydrolase</keyword>
<evidence type="ECO:0000256" key="5">
    <source>
        <dbReference type="ARBA" id="ARBA00022801"/>
    </source>
</evidence>
<evidence type="ECO:0000256" key="6">
    <source>
        <dbReference type="ARBA" id="ARBA00022833"/>
    </source>
</evidence>
<keyword evidence="4" id="KW-0479">Metal-binding</keyword>
<evidence type="ECO:0000313" key="11">
    <source>
        <dbReference type="EMBL" id="MBC3898477.1"/>
    </source>
</evidence>
<reference evidence="11 12" key="1">
    <citation type="journal article" date="2020" name="mSystems">
        <title>Defining Genomic and Predicted Metabolic Features of the Acetobacterium Genus.</title>
        <authorList>
            <person name="Ross D.E."/>
            <person name="Marshall C.W."/>
            <person name="Gulliver D."/>
            <person name="May H.D."/>
            <person name="Norman R.S."/>
        </authorList>
    </citation>
    <scope>NUCLEOTIDE SEQUENCE [LARGE SCALE GENOMIC DNA]</scope>
    <source>
        <strain evidence="11 12">DSM 4132</strain>
    </source>
</reference>
<dbReference type="PANTHER" id="PTHR11733">
    <property type="entry name" value="ZINC METALLOPROTEASE FAMILY M13 NEPRILYSIN-RELATED"/>
    <property type="match status" value="1"/>
</dbReference>
<evidence type="ECO:0000313" key="12">
    <source>
        <dbReference type="Proteomes" id="UP000622405"/>
    </source>
</evidence>
<feature type="domain" description="Peptidase M13 N-terminal" evidence="10">
    <location>
        <begin position="63"/>
        <end position="437"/>
    </location>
</feature>
<dbReference type="InterPro" id="IPR000718">
    <property type="entry name" value="Peptidase_M13"/>
</dbReference>
<dbReference type="InterPro" id="IPR024079">
    <property type="entry name" value="MetalloPept_cat_dom_sf"/>
</dbReference>
<protein>
    <submittedName>
        <fullName evidence="11">M13 family peptidase</fullName>
    </submittedName>
</protein>